<reference evidence="1 2" key="1">
    <citation type="submission" date="2018-08" db="EMBL/GenBank/DDBJ databases">
        <title>The first complete genome of Treponema rectale (CHPAT), a commensal spirochete of the bovine rectum.</title>
        <authorList>
            <person name="Staton G.J."/>
            <person name="Clegg S.R."/>
            <person name="Carter S.D."/>
            <person name="Radford A.D."/>
            <person name="Darby A."/>
            <person name="Hall N."/>
            <person name="Birtles R.J."/>
            <person name="Evans N.J."/>
        </authorList>
    </citation>
    <scope>NUCLEOTIDE SEQUENCE [LARGE SCALE GENOMIC DNA]</scope>
    <source>
        <strain evidence="1 2">CHPA</strain>
    </source>
</reference>
<dbReference type="AlphaFoldDB" id="A0A7M1XI77"/>
<protein>
    <submittedName>
        <fullName evidence="1">Uncharacterized protein</fullName>
    </submittedName>
</protein>
<evidence type="ECO:0000313" key="2">
    <source>
        <dbReference type="Proteomes" id="UP000593591"/>
    </source>
</evidence>
<dbReference type="Proteomes" id="UP000593591">
    <property type="component" value="Chromosome"/>
</dbReference>
<dbReference type="KEGG" id="trc:DYE49_01655"/>
<organism evidence="1 2">
    <name type="scientific">Treponema rectale</name>
    <dbReference type="NCBI Taxonomy" id="744512"/>
    <lineage>
        <taxon>Bacteria</taxon>
        <taxon>Pseudomonadati</taxon>
        <taxon>Spirochaetota</taxon>
        <taxon>Spirochaetia</taxon>
        <taxon>Spirochaetales</taxon>
        <taxon>Treponemataceae</taxon>
        <taxon>Treponema</taxon>
    </lineage>
</organism>
<name>A0A7M1XI77_9SPIR</name>
<accession>A0A7M1XI77</accession>
<gene>
    <name evidence="1" type="ORF">DYE49_01655</name>
</gene>
<proteinExistence type="predicted"/>
<evidence type="ECO:0000313" key="1">
    <source>
        <dbReference type="EMBL" id="QOS39226.1"/>
    </source>
</evidence>
<sequence length="344" mass="41569">MFDDARLEKLENLYDKYDSATTKSEKRRVLNEILEINPTDIDSMHRLVDLLPEKQQLDALLKLKEDAWQIIKDNFNDIEDLYYDHDTRPYMFILMDILERYERNKKVEEAYQIIKEMMELNQGDNLGERFHLVAYHIGQNRINELRDFVKNCPDNSSVALRFAILYLDNLAKKDKEFKSLYDEFPYLYALIGKELYFKKYQFQKIKGLINYYRPYGFFDCFLFYEMLITYCNDLTMSMLQHKCAYYKDMPIISITESLPRNTKSYLFALADTYDQSYKTFLKKLKDFNIEEKEFLKDYEKLEKMQILEKREDKICFSEASYALLIYYVKKEEQTLDYIKEVIGI</sequence>
<dbReference type="EMBL" id="CP031517">
    <property type="protein sequence ID" value="QOS39226.1"/>
    <property type="molecule type" value="Genomic_DNA"/>
</dbReference>